<evidence type="ECO:0000259" key="3">
    <source>
        <dbReference type="PROSITE" id="PS50940"/>
    </source>
</evidence>
<reference evidence="4" key="1">
    <citation type="submission" date="2017-09" db="EMBL/GenBank/DDBJ databases">
        <title>Contemporary evolution of a Lepidopteran species, Heliothis virescens, in response to modern agricultural practices.</title>
        <authorList>
            <person name="Fritz M.L."/>
            <person name="Deyonke A.M."/>
            <person name="Papanicolaou A."/>
            <person name="Micinski S."/>
            <person name="Westbrook J."/>
            <person name="Gould F."/>
        </authorList>
    </citation>
    <scope>NUCLEOTIDE SEQUENCE [LARGE SCALE GENOMIC DNA]</scope>
    <source>
        <strain evidence="4">HvINT-</strain>
        <tissue evidence="4">Whole body</tissue>
    </source>
</reference>
<feature type="chain" id="PRO_5012969273" description="Chitin-binding type-2 domain-containing protein" evidence="2">
    <location>
        <begin position="25"/>
        <end position="2347"/>
    </location>
</feature>
<dbReference type="EMBL" id="NWSH01003112">
    <property type="protein sequence ID" value="PCG66920.1"/>
    <property type="molecule type" value="Genomic_DNA"/>
</dbReference>
<sequence length="2347" mass="258293">MAYEMNDLKGILFLILFAIPMVASMNINCHGKAFHCVNSTHFMICVDLGGGVSTTIDDFVIPCPATTVCHEENTFECDFPKIEVEPPLQVLGVNKQSDTSGISLVTASVTDPTTSDTISEFTENVAATTLSIPEVVTPVVILEEHIQQPTQVDNGNTTDTIFQTTSSFVDTTYDDQKINNTIMTLTTEYPGVNTSTDKLIDPIQDQSKLYDSVTSVTGATDLMSVLPENVTMTTSLLDVSTLSYLNASISPTHYQNKTEQITRQDGNAKNMTYIIKIYPGEAKNEKPVQNVTKSNSATESNSYSYLTSTEIANISESVTGAGSVQTTTDMSAPRLVDLILGTSSLHTIVNTTNNSHFDNNVATVDPYLIRPDTNDSDSKRFSEAVMPTETISTDVLISTEQISTTPSINTNLEGFNNTDINYNSITESNFTDQVTTTENIPETNTKYFEYEPTTIPTFVDVTHSFTEVPTAVDQMEIISTTELPIVLNNNSYQINNNKKSSVSENNTGDVINTTESIKTQHDVSNTEPTLLLSNSAKHLAIETPTAEKPPGVLQNEVSAHVIKVTNESSITEGIAINAPEEDIVHNNTISPVHSTTVINSQIEQHSETVTEATVVIGDNPVFITNKSLVTDIPTIVNEPKQDIVENNTTIIINTTKAANVATTNSDTEVIDNPMFSTQFTEVTNDPPVIDNPTIVNEPKQDTIENYTVVINNTTEATNDVRTISVTNPTDNSMFTTQFIKVTNESPVTDNSTIVHGPKNDTVENNAVVIINTTEATNDVRTISVTNPIDNSMLTTQFIEVINDPPVTDNPIIMNDPKQDTVEKKTVVIINTTTDSVIEAIDNSTFTEQITEVTNKSPETDKHHTDNDSKQENVESNTVLTYFASDDVKLTVDPEVTNNYTLFVNLTKIANESRGTILNESKPDIVENVGILPNTYTTTSFDITKENSDTEAVINSNFSAHLTGATNDSQAADYLSIGHGPYQDVAENTELQIIHTTTASGIFKKEPVKDTMETSNFTNPYTTTDSPVIAYSNTVDQPKQETTGNDTVLSVYTSTAPNDMTVTGVTTNSVTGFKDNYSVVSEHLIKETTASPVTAYHNIVGDHNIDANDTLLASYATTPDNMKVAVTEAKGTSEFSNNFIGVTTESTATTYHSNIGGGKHTIVENSKLSIVHTTTAPDIVTKISETEAVDNFAFSAHFKGETIESPVFPSIVHEPKQESGKISAIGPMYTASANYYVDTNSGLEPIVKDSTAVSDFATSTSTGLITEKIDHTKVKIGVTNQDNISMDTTNPPKNLETTTLWQFSSTNGWVGQDPVDDITTSTLNLKNNRTKILPEEAVGINKTNDIASVKMNSGIAPNKAMNHDALIVSFNINPMISTEMPPSNKFVGEPTSSIPDIVDAVSTKDAKKVYEQLLMDGPLNVDIYGLSTTEYIPETSSAFAIDSTYYTNSNKISSFGVIRTEAPTDATQKTYTQSEIVTVTTEKAYSSLGTSVDWNASDTTDRTNTETIFSQDYTNDDVFKTVTEPIRYVTDKIASPVVIKNKDKSIKIVSESDFVNSSNAISSRKLETSNSNPLLSTDYIQTTKSQDTSARLNNVTADYIPVFNFAQVEQPVTKKFEGFQQKPITIVDLLKSMIINPTLPAVDVNTEKIKSVPSTQAPLPRNTIFKGMNSTTQDFNYETEKINTFVPSQEPILSKLNKIAKVHPQLSEINVMASTTILAKTFETSTIRIQDTTNDASVFIMSSTQPVPVQNKLKINEELPISKSKPTETKTTEYYNVKPVLPITEFPFFKTTTNPSQLSKILTQTTSKSVAETNKDLPVIKTTDFPKINIPMENNKSTRSIKGKTTETVNLVTEPDSMVETIKVEVIPKPIVSYTLADNNSNNGMKIGQNKIDHESIVIGNVYKNDDPSRTTDLKPEDNFKVETLNAETDWKKSDVDVEPVKIKETSVEEDSVKSSVVKSQLEPQIKTFLPIPTAALQAKPKSNQTANFIQLPTVTINPTVTTQIEPTISKTEPKPITKEIQKTVINVTIRANNKISDGKLQFQEPLKITTDSYRMNNTKVNVATSYHQLSLQNNTFNDDLAEHLVSTNHTITTEVQNHLNESDKQSNKTSYVGKTNITSTHFQNNTGLKINAGDKENSSISVSTPQDFSCSNRTRGKYSDKKDCRKFYTCIGNLQPMIGTCPNNTVFSEINKQCTRNLSHCVRNNQFRCLLEGRFNDFFKDNIYYICVKNKLHGFIRYKLQCQNGYHLNKATVKCEKDEEISTQSASSVSEANNEESTTVKIKSDKITKTGFKCESEGKFPYDKDCKKYYVCTKIKNDYEWKIKKCASDEVYDKKKKKCVDSDSGEC</sequence>
<evidence type="ECO:0000313" key="4">
    <source>
        <dbReference type="EMBL" id="PCG66920.1"/>
    </source>
</evidence>
<dbReference type="STRING" id="7102.A0A2A4J650"/>
<dbReference type="Pfam" id="PF01607">
    <property type="entry name" value="CBM_14"/>
    <property type="match status" value="2"/>
</dbReference>
<organism evidence="4">
    <name type="scientific">Heliothis virescens</name>
    <name type="common">Tobacco budworm moth</name>
    <dbReference type="NCBI Taxonomy" id="7102"/>
    <lineage>
        <taxon>Eukaryota</taxon>
        <taxon>Metazoa</taxon>
        <taxon>Ecdysozoa</taxon>
        <taxon>Arthropoda</taxon>
        <taxon>Hexapoda</taxon>
        <taxon>Insecta</taxon>
        <taxon>Pterygota</taxon>
        <taxon>Neoptera</taxon>
        <taxon>Endopterygota</taxon>
        <taxon>Lepidoptera</taxon>
        <taxon>Glossata</taxon>
        <taxon>Ditrysia</taxon>
        <taxon>Noctuoidea</taxon>
        <taxon>Noctuidae</taxon>
        <taxon>Heliothinae</taxon>
        <taxon>Heliothis</taxon>
    </lineage>
</organism>
<dbReference type="InterPro" id="IPR002557">
    <property type="entry name" value="Chitin-bd_dom"/>
</dbReference>
<feature type="compositionally biased region" description="Basic and acidic residues" evidence="1">
    <location>
        <begin position="857"/>
        <end position="872"/>
    </location>
</feature>
<gene>
    <name evidence="4" type="ORF">B5V51_7078</name>
</gene>
<name>A0A2A4J650_HELVI</name>
<evidence type="ECO:0000256" key="1">
    <source>
        <dbReference type="SAM" id="MobiDB-lite"/>
    </source>
</evidence>
<dbReference type="Gene3D" id="2.170.140.10">
    <property type="entry name" value="Chitin binding domain"/>
    <property type="match status" value="2"/>
</dbReference>
<dbReference type="InterPro" id="IPR036508">
    <property type="entry name" value="Chitin-bd_dom_sf"/>
</dbReference>
<dbReference type="GO" id="GO:0008061">
    <property type="term" value="F:chitin binding"/>
    <property type="evidence" value="ECO:0007669"/>
    <property type="project" value="InterPro"/>
</dbReference>
<accession>A0A2A4J650</accession>
<evidence type="ECO:0000256" key="2">
    <source>
        <dbReference type="SAM" id="SignalP"/>
    </source>
</evidence>
<dbReference type="GO" id="GO:0005576">
    <property type="term" value="C:extracellular region"/>
    <property type="evidence" value="ECO:0007669"/>
    <property type="project" value="InterPro"/>
</dbReference>
<feature type="domain" description="Chitin-binding type-2" evidence="3">
    <location>
        <begin position="2291"/>
        <end position="2347"/>
    </location>
</feature>
<keyword evidence="2" id="KW-0732">Signal</keyword>
<proteinExistence type="predicted"/>
<feature type="domain" description="Chitin-binding type-2" evidence="3">
    <location>
        <begin position="2147"/>
        <end position="2203"/>
    </location>
</feature>
<dbReference type="SMART" id="SM00494">
    <property type="entry name" value="ChtBD2"/>
    <property type="match status" value="3"/>
</dbReference>
<dbReference type="SUPFAM" id="SSF57625">
    <property type="entry name" value="Invertebrate chitin-binding proteins"/>
    <property type="match status" value="2"/>
</dbReference>
<protein>
    <recommendedName>
        <fullName evidence="3">Chitin-binding type-2 domain-containing protein</fullName>
    </recommendedName>
</protein>
<comment type="caution">
    <text evidence="4">The sequence shown here is derived from an EMBL/GenBank/DDBJ whole genome shotgun (WGS) entry which is preliminary data.</text>
</comment>
<dbReference type="PROSITE" id="PS50940">
    <property type="entry name" value="CHIT_BIND_II"/>
    <property type="match status" value="2"/>
</dbReference>
<feature type="signal peptide" evidence="2">
    <location>
        <begin position="1"/>
        <end position="24"/>
    </location>
</feature>
<feature type="region of interest" description="Disordered" evidence="1">
    <location>
        <begin position="851"/>
        <end position="872"/>
    </location>
</feature>